<name>A0A1P8WCA9_9PLAN</name>
<gene>
    <name evidence="3" type="ORF">Fuma_01281</name>
</gene>
<dbReference type="GO" id="GO:0016787">
    <property type="term" value="F:hydrolase activity"/>
    <property type="evidence" value="ECO:0007669"/>
    <property type="project" value="InterPro"/>
</dbReference>
<dbReference type="OrthoDB" id="259356at2"/>
<accession>A0A1P8WCA9</accession>
<sequence>MFKTDYIPPRASRTLKQRHRTSSCGGSLASILPSTLTILVGLPLLFVNGAVGVADEAAAETKTAAVTPTEVRGEGQTPESPEAAATKVVDLLADDASKTWQHFCSKPEVKLEDVWQIVTVGKERHLICKGDPKGFLYTKKQYDNFELTFEWTYPSDPNGNSGVLIYTQKELRLWPTSMQVQLHQPEAGALFASGDATSDKPFDAGVSAKPAEWNKCRIVSQGGRLSVEINGQKAGQTEGCKPNIGFIGLQSEGSETHFRKLLLKPIPATPPPASPPENATTESKVTPAPGGAG</sequence>
<dbReference type="AlphaFoldDB" id="A0A1P8WCA9"/>
<feature type="region of interest" description="Disordered" evidence="1">
    <location>
        <begin position="265"/>
        <end position="293"/>
    </location>
</feature>
<evidence type="ECO:0000256" key="1">
    <source>
        <dbReference type="SAM" id="MobiDB-lite"/>
    </source>
</evidence>
<organism evidence="3 4">
    <name type="scientific">Fuerstiella marisgermanici</name>
    <dbReference type="NCBI Taxonomy" id="1891926"/>
    <lineage>
        <taxon>Bacteria</taxon>
        <taxon>Pseudomonadati</taxon>
        <taxon>Planctomycetota</taxon>
        <taxon>Planctomycetia</taxon>
        <taxon>Planctomycetales</taxon>
        <taxon>Planctomycetaceae</taxon>
        <taxon>Fuerstiella</taxon>
    </lineage>
</organism>
<evidence type="ECO:0000259" key="2">
    <source>
        <dbReference type="Pfam" id="PF06439"/>
    </source>
</evidence>
<dbReference type="KEGG" id="fmr:Fuma_01281"/>
<dbReference type="RefSeq" id="WP_077023411.1">
    <property type="nucleotide sequence ID" value="NZ_CP017641.1"/>
</dbReference>
<dbReference type="InterPro" id="IPR010496">
    <property type="entry name" value="AL/BT2_dom"/>
</dbReference>
<feature type="region of interest" description="Disordered" evidence="1">
    <location>
        <begin position="63"/>
        <end position="82"/>
    </location>
</feature>
<protein>
    <recommendedName>
        <fullName evidence="2">3-keto-alpha-glucoside-1,2-lyase/3-keto-2-hydroxy-glucal hydratase domain-containing protein</fullName>
    </recommendedName>
</protein>
<keyword evidence="4" id="KW-1185">Reference proteome</keyword>
<dbReference type="EMBL" id="CP017641">
    <property type="protein sequence ID" value="APZ91690.1"/>
    <property type="molecule type" value="Genomic_DNA"/>
</dbReference>
<dbReference type="Gene3D" id="2.60.120.560">
    <property type="entry name" value="Exo-inulinase, domain 1"/>
    <property type="match status" value="1"/>
</dbReference>
<dbReference type="STRING" id="1891926.Fuma_01281"/>
<dbReference type="Pfam" id="PF06439">
    <property type="entry name" value="3keto-disac_hyd"/>
    <property type="match status" value="1"/>
</dbReference>
<proteinExistence type="predicted"/>
<feature type="domain" description="3-keto-alpha-glucoside-1,2-lyase/3-keto-2-hydroxy-glucal hydratase" evidence="2">
    <location>
        <begin position="125"/>
        <end position="263"/>
    </location>
</feature>
<reference evidence="3 4" key="1">
    <citation type="journal article" date="2016" name="Front. Microbiol.">
        <title>Fuerstia marisgermanicae gen. nov., sp. nov., an Unusual Member of the Phylum Planctomycetes from the German Wadden Sea.</title>
        <authorList>
            <person name="Kohn T."/>
            <person name="Heuer A."/>
            <person name="Jogler M."/>
            <person name="Vollmers J."/>
            <person name="Boedeker C."/>
            <person name="Bunk B."/>
            <person name="Rast P."/>
            <person name="Borchert D."/>
            <person name="Glockner I."/>
            <person name="Freese H.M."/>
            <person name="Klenk H.P."/>
            <person name="Overmann J."/>
            <person name="Kaster A.K."/>
            <person name="Rohde M."/>
            <person name="Wiegand S."/>
            <person name="Jogler C."/>
        </authorList>
    </citation>
    <scope>NUCLEOTIDE SEQUENCE [LARGE SCALE GENOMIC DNA]</scope>
    <source>
        <strain evidence="3 4">NH11</strain>
    </source>
</reference>
<evidence type="ECO:0000313" key="3">
    <source>
        <dbReference type="EMBL" id="APZ91690.1"/>
    </source>
</evidence>
<evidence type="ECO:0000313" key="4">
    <source>
        <dbReference type="Proteomes" id="UP000187735"/>
    </source>
</evidence>
<dbReference type="Proteomes" id="UP000187735">
    <property type="component" value="Chromosome"/>
</dbReference>